<dbReference type="InterPro" id="IPR036583">
    <property type="entry name" value="23S_rRNA_IVS_sf"/>
</dbReference>
<proteinExistence type="predicted"/>
<protein>
    <submittedName>
        <fullName evidence="1">Four helix bundle protein</fullName>
    </submittedName>
</protein>
<comment type="caution">
    <text evidence="1">The sequence shown here is derived from an EMBL/GenBank/DDBJ whole genome shotgun (WGS) entry which is preliminary data.</text>
</comment>
<dbReference type="PIRSF" id="PIRSF035652">
    <property type="entry name" value="CHP02436"/>
    <property type="match status" value="1"/>
</dbReference>
<sequence length="135" mass="15149">MKNEELLAEDSGSENVVAYKSFALAVRVVNLCRHLRETQQEFVLSKQLLRSGTSIGANVEEAIGGISRADFAAKISIAHKEARETSYWLRLLHATHYLSPDAYTSIHQDCEEVCRILRAILNTTRANTPPKRLPK</sequence>
<reference evidence="2" key="1">
    <citation type="journal article" date="2019" name="Int. J. Syst. Evol. Microbiol.">
        <title>The Global Catalogue of Microorganisms (GCM) 10K type strain sequencing project: providing services to taxonomists for standard genome sequencing and annotation.</title>
        <authorList>
            <consortium name="The Broad Institute Genomics Platform"/>
            <consortium name="The Broad Institute Genome Sequencing Center for Infectious Disease"/>
            <person name="Wu L."/>
            <person name="Ma J."/>
        </authorList>
    </citation>
    <scope>NUCLEOTIDE SEQUENCE [LARGE SCALE GENOMIC DNA]</scope>
    <source>
        <strain evidence="2">JCM 17924</strain>
    </source>
</reference>
<dbReference type="EMBL" id="BAABHA010000002">
    <property type="protein sequence ID" value="GAA4379279.1"/>
    <property type="molecule type" value="Genomic_DNA"/>
</dbReference>
<evidence type="ECO:0000313" key="2">
    <source>
        <dbReference type="Proteomes" id="UP001500454"/>
    </source>
</evidence>
<dbReference type="PANTHER" id="PTHR38471">
    <property type="entry name" value="FOUR HELIX BUNDLE PROTEIN"/>
    <property type="match status" value="1"/>
</dbReference>
<evidence type="ECO:0000313" key="1">
    <source>
        <dbReference type="EMBL" id="GAA4379279.1"/>
    </source>
</evidence>
<dbReference type="Pfam" id="PF05635">
    <property type="entry name" value="23S_rRNA_IVP"/>
    <property type="match status" value="1"/>
</dbReference>
<name>A0ABP8IY11_9BACT</name>
<gene>
    <name evidence="1" type="ORF">GCM10023186_16650</name>
</gene>
<dbReference type="PANTHER" id="PTHR38471:SF2">
    <property type="entry name" value="FOUR HELIX BUNDLE PROTEIN"/>
    <property type="match status" value="1"/>
</dbReference>
<dbReference type="SUPFAM" id="SSF158446">
    <property type="entry name" value="IVS-encoded protein-like"/>
    <property type="match status" value="1"/>
</dbReference>
<dbReference type="InterPro" id="IPR012657">
    <property type="entry name" value="23S_rRNA-intervening_sequence"/>
</dbReference>
<keyword evidence="2" id="KW-1185">Reference proteome</keyword>
<dbReference type="NCBIfam" id="TIGR02436">
    <property type="entry name" value="four helix bundle protein"/>
    <property type="match status" value="1"/>
</dbReference>
<accession>A0ABP8IY11</accession>
<dbReference type="Gene3D" id="1.20.1440.60">
    <property type="entry name" value="23S rRNA-intervening sequence"/>
    <property type="match status" value="1"/>
</dbReference>
<organism evidence="1 2">
    <name type="scientific">Hymenobacter koreensis</name>
    <dbReference type="NCBI Taxonomy" id="1084523"/>
    <lineage>
        <taxon>Bacteria</taxon>
        <taxon>Pseudomonadati</taxon>
        <taxon>Bacteroidota</taxon>
        <taxon>Cytophagia</taxon>
        <taxon>Cytophagales</taxon>
        <taxon>Hymenobacteraceae</taxon>
        <taxon>Hymenobacter</taxon>
    </lineage>
</organism>
<dbReference type="Proteomes" id="UP001500454">
    <property type="component" value="Unassembled WGS sequence"/>
</dbReference>